<name>A0A366EA38_9HYPH</name>
<evidence type="ECO:0000256" key="1">
    <source>
        <dbReference type="SAM" id="SignalP"/>
    </source>
</evidence>
<reference evidence="2 3" key="1">
    <citation type="submission" date="2018-06" db="EMBL/GenBank/DDBJ databases">
        <title>Genomic Encyclopedia of Type Strains, Phase IV (KMG-IV): sequencing the most valuable type-strain genomes for metagenomic binning, comparative biology and taxonomic classification.</title>
        <authorList>
            <person name="Goeker M."/>
        </authorList>
    </citation>
    <scope>NUCLEOTIDE SEQUENCE [LARGE SCALE GENOMIC DNA]</scope>
    <source>
        <strain evidence="2 3">DSM 25619</strain>
    </source>
</reference>
<sequence>MKRLLIALACLAAIGVSNASADTLAVDKIDLDIESYLQRILSGEDAACYEHIVSALVPKSERSEYYLRFEDTNQETAIEVGSYDSSYLYTCIGGRLLSWDTGESTVLKDFN</sequence>
<organism evidence="2 3">
    <name type="scientific">Pseudochrobactrum asaccharolyticum</name>
    <dbReference type="NCBI Taxonomy" id="354351"/>
    <lineage>
        <taxon>Bacteria</taxon>
        <taxon>Pseudomonadati</taxon>
        <taxon>Pseudomonadota</taxon>
        <taxon>Alphaproteobacteria</taxon>
        <taxon>Hyphomicrobiales</taxon>
        <taxon>Brucellaceae</taxon>
        <taxon>Pseudochrobactrum</taxon>
    </lineage>
</organism>
<evidence type="ECO:0000313" key="3">
    <source>
        <dbReference type="Proteomes" id="UP000252893"/>
    </source>
</evidence>
<dbReference type="AlphaFoldDB" id="A0A366EA38"/>
<accession>A0A366EA38</accession>
<proteinExistence type="predicted"/>
<comment type="caution">
    <text evidence="2">The sequence shown here is derived from an EMBL/GenBank/DDBJ whole genome shotgun (WGS) entry which is preliminary data.</text>
</comment>
<protein>
    <recommendedName>
        <fullName evidence="4">YpeB-like protein with protease inhibitory function</fullName>
    </recommendedName>
</protein>
<feature type="signal peptide" evidence="1">
    <location>
        <begin position="1"/>
        <end position="21"/>
    </location>
</feature>
<dbReference type="RefSeq" id="WP_113943069.1">
    <property type="nucleotide sequence ID" value="NZ_JBHEEG010000005.1"/>
</dbReference>
<dbReference type="Proteomes" id="UP000252893">
    <property type="component" value="Unassembled WGS sequence"/>
</dbReference>
<gene>
    <name evidence="2" type="ORF">DFR47_101851</name>
</gene>
<feature type="chain" id="PRO_5016960560" description="YpeB-like protein with protease inhibitory function" evidence="1">
    <location>
        <begin position="22"/>
        <end position="111"/>
    </location>
</feature>
<keyword evidence="3" id="KW-1185">Reference proteome</keyword>
<evidence type="ECO:0000313" key="2">
    <source>
        <dbReference type="EMBL" id="RBO99236.1"/>
    </source>
</evidence>
<evidence type="ECO:0008006" key="4">
    <source>
        <dbReference type="Google" id="ProtNLM"/>
    </source>
</evidence>
<dbReference type="EMBL" id="QNRH01000001">
    <property type="protein sequence ID" value="RBO99236.1"/>
    <property type="molecule type" value="Genomic_DNA"/>
</dbReference>
<keyword evidence="1" id="KW-0732">Signal</keyword>